<protein>
    <submittedName>
        <fullName evidence="1">Uncharacterized protein</fullName>
    </submittedName>
</protein>
<evidence type="ECO:0000313" key="1">
    <source>
        <dbReference type="EMBL" id="GAG91541.1"/>
    </source>
</evidence>
<sequence>PPNSLGIDKVFTDSLIYLIRKMKKGKVRTLNFVSVLTSGRHLTFKRSYKRISQYFLDKDIYYELAKKDEMDEIL</sequence>
<dbReference type="AlphaFoldDB" id="X1D520"/>
<organism evidence="1">
    <name type="scientific">marine sediment metagenome</name>
    <dbReference type="NCBI Taxonomy" id="412755"/>
    <lineage>
        <taxon>unclassified sequences</taxon>
        <taxon>metagenomes</taxon>
        <taxon>ecological metagenomes</taxon>
    </lineage>
</organism>
<feature type="non-terminal residue" evidence="1">
    <location>
        <position position="1"/>
    </location>
</feature>
<reference evidence="1" key="1">
    <citation type="journal article" date="2014" name="Front. Microbiol.">
        <title>High frequency of phylogenetically diverse reductive dehalogenase-homologous genes in deep subseafloor sedimentary metagenomes.</title>
        <authorList>
            <person name="Kawai M."/>
            <person name="Futagami T."/>
            <person name="Toyoda A."/>
            <person name="Takaki Y."/>
            <person name="Nishi S."/>
            <person name="Hori S."/>
            <person name="Arai W."/>
            <person name="Tsubouchi T."/>
            <person name="Morono Y."/>
            <person name="Uchiyama I."/>
            <person name="Ito T."/>
            <person name="Fujiyama A."/>
            <person name="Inagaki F."/>
            <person name="Takami H."/>
        </authorList>
    </citation>
    <scope>NUCLEOTIDE SEQUENCE</scope>
    <source>
        <strain evidence="1">Expedition CK06-06</strain>
    </source>
</reference>
<name>X1D520_9ZZZZ</name>
<proteinExistence type="predicted"/>
<accession>X1D520</accession>
<comment type="caution">
    <text evidence="1">The sequence shown here is derived from an EMBL/GenBank/DDBJ whole genome shotgun (WGS) entry which is preliminary data.</text>
</comment>
<gene>
    <name evidence="1" type="ORF">S01H4_48408</name>
</gene>
<dbReference type="EMBL" id="BART01027289">
    <property type="protein sequence ID" value="GAG91541.1"/>
    <property type="molecule type" value="Genomic_DNA"/>
</dbReference>